<dbReference type="PANTHER" id="PTHR33794:SF1">
    <property type="entry name" value="BACILLOLYSIN"/>
    <property type="match status" value="1"/>
</dbReference>
<evidence type="ECO:0000259" key="10">
    <source>
        <dbReference type="Pfam" id="PF01447"/>
    </source>
</evidence>
<comment type="subcellular location">
    <subcellularLocation>
        <location evidence="9">Secreted</location>
    </subcellularLocation>
</comment>
<evidence type="ECO:0000256" key="3">
    <source>
        <dbReference type="ARBA" id="ARBA00022723"/>
    </source>
</evidence>
<keyword evidence="3" id="KW-0479">Metal-binding</keyword>
<gene>
    <name evidence="13" type="ORF">CLV70_103221</name>
</gene>
<sequence length="516" mass="53253">MKRSIAAVGSALLLGGLLAGADATAATAAPAPDPLSPSAHRAAVKASAADAFTVLATAKDADGATHVRYQRTYQGLRVLGGDFILHGAKDGALRSTSVGLTAPLALSTTPSRSAASAVATAKGRFAGTVAKVGSPELVVDATSGTGTLAYETVVEGFGPDGQTPSRLHVVSDARTGAVLSSWDTVETAAGSGRSLYAGTVTIDTTQVSTSSYSLKDAVRGNGTTCDMNNRTSGSCTLFTDADNVWGTGATSSRQSAAVDAHYGAAKTYDYYNATFGRRGIFNNGTGVPSRVHYGSSYVNAFWDGAQMTYGDGSGNSRPLVSLDVAAHEMSHGVTERTANLTYSGESGGLNEATSDIFASMVEFYSGNSSDPGDYQIGEKININGNGTPLRYQYNPSLDGRSQNCWTTGTKNLDVHYSSGVGNHFFFNLAEGTGATAYGTSPVCGSAPAVTGIGRAKAAAIWYRALTTYFTSSTTYARARTYTLSAATDLYGRCSTEYQAVQKAWTAVSVTGSDTAC</sequence>
<feature type="active site" description="Proton donor" evidence="8">
    <location>
        <position position="415"/>
    </location>
</feature>
<proteinExistence type="inferred from homology"/>
<evidence type="ECO:0000259" key="12">
    <source>
        <dbReference type="Pfam" id="PF07504"/>
    </source>
</evidence>
<protein>
    <recommendedName>
        <fullName evidence="9">Neutral metalloproteinase</fullName>
        <ecNumber evidence="9">3.4.24.-</ecNumber>
    </recommendedName>
</protein>
<evidence type="ECO:0000256" key="5">
    <source>
        <dbReference type="ARBA" id="ARBA00022801"/>
    </source>
</evidence>
<keyword evidence="7 9" id="KW-0482">Metalloprotease</keyword>
<evidence type="ECO:0000256" key="2">
    <source>
        <dbReference type="ARBA" id="ARBA00022670"/>
    </source>
</evidence>
<dbReference type="Pfam" id="PF01447">
    <property type="entry name" value="Peptidase_M4"/>
    <property type="match status" value="1"/>
</dbReference>
<dbReference type="GO" id="GO:0046872">
    <property type="term" value="F:metal ion binding"/>
    <property type="evidence" value="ECO:0007669"/>
    <property type="project" value="UniProtKB-UniRule"/>
</dbReference>
<dbReference type="Pfam" id="PF07504">
    <property type="entry name" value="FTP"/>
    <property type="match status" value="1"/>
</dbReference>
<evidence type="ECO:0000313" key="13">
    <source>
        <dbReference type="EMBL" id="PRY31335.1"/>
    </source>
</evidence>
<keyword evidence="14" id="KW-1185">Reference proteome</keyword>
<name>A0A2T0SD31_9ACTN</name>
<feature type="signal peptide" evidence="9">
    <location>
        <begin position="1"/>
        <end position="28"/>
    </location>
</feature>
<feature type="active site" evidence="8">
    <location>
        <position position="328"/>
    </location>
</feature>
<organism evidence="13 14">
    <name type="scientific">Pseudosporangium ferrugineum</name>
    <dbReference type="NCBI Taxonomy" id="439699"/>
    <lineage>
        <taxon>Bacteria</taxon>
        <taxon>Bacillati</taxon>
        <taxon>Actinomycetota</taxon>
        <taxon>Actinomycetes</taxon>
        <taxon>Micromonosporales</taxon>
        <taxon>Micromonosporaceae</taxon>
        <taxon>Pseudosporangium</taxon>
    </lineage>
</organism>
<evidence type="ECO:0000256" key="9">
    <source>
        <dbReference type="RuleBase" id="RU366073"/>
    </source>
</evidence>
<accession>A0A2T0SD31</accession>
<dbReference type="InterPro" id="IPR027268">
    <property type="entry name" value="Peptidase_M4/M1_CTD_sf"/>
</dbReference>
<keyword evidence="9" id="KW-0964">Secreted</keyword>
<feature type="chain" id="PRO_5039751235" description="Neutral metalloproteinase" evidence="9">
    <location>
        <begin position="29"/>
        <end position="516"/>
    </location>
</feature>
<keyword evidence="6 9" id="KW-0862">Zinc</keyword>
<feature type="domain" description="FTP" evidence="12">
    <location>
        <begin position="50"/>
        <end position="95"/>
    </location>
</feature>
<dbReference type="InterPro" id="IPR013856">
    <property type="entry name" value="Peptidase_M4_domain"/>
</dbReference>
<evidence type="ECO:0000259" key="11">
    <source>
        <dbReference type="Pfam" id="PF02868"/>
    </source>
</evidence>
<reference evidence="13 14" key="1">
    <citation type="submission" date="2018-03" db="EMBL/GenBank/DDBJ databases">
        <title>Genomic Encyclopedia of Archaeal and Bacterial Type Strains, Phase II (KMG-II): from individual species to whole genera.</title>
        <authorList>
            <person name="Goeker M."/>
        </authorList>
    </citation>
    <scope>NUCLEOTIDE SEQUENCE [LARGE SCALE GENOMIC DNA]</scope>
    <source>
        <strain evidence="13 14">DSM 45348</strain>
    </source>
</reference>
<dbReference type="GO" id="GO:0005576">
    <property type="term" value="C:extracellular region"/>
    <property type="evidence" value="ECO:0007669"/>
    <property type="project" value="UniProtKB-SubCell"/>
</dbReference>
<dbReference type="PRINTS" id="PR00730">
    <property type="entry name" value="THERMOLYSIN"/>
</dbReference>
<dbReference type="EC" id="3.4.24.-" evidence="9"/>
<keyword evidence="5 9" id="KW-0378">Hydrolase</keyword>
<dbReference type="InterPro" id="IPR001570">
    <property type="entry name" value="Peptidase_M4_C_domain"/>
</dbReference>
<dbReference type="InterPro" id="IPR023612">
    <property type="entry name" value="Peptidase_M4"/>
</dbReference>
<feature type="domain" description="Peptidase M4" evidence="10">
    <location>
        <begin position="190"/>
        <end position="335"/>
    </location>
</feature>
<feature type="domain" description="Peptidase M4 C-terminal" evidence="11">
    <location>
        <begin position="338"/>
        <end position="509"/>
    </location>
</feature>
<evidence type="ECO:0000256" key="6">
    <source>
        <dbReference type="ARBA" id="ARBA00022833"/>
    </source>
</evidence>
<dbReference type="Pfam" id="PF02868">
    <property type="entry name" value="Peptidase_M4_C"/>
    <property type="match status" value="1"/>
</dbReference>
<dbReference type="RefSeq" id="WP_106125823.1">
    <property type="nucleotide sequence ID" value="NZ_PVZG01000003.1"/>
</dbReference>
<comment type="function">
    <text evidence="9">Extracellular zinc metalloprotease.</text>
</comment>
<evidence type="ECO:0000313" key="14">
    <source>
        <dbReference type="Proteomes" id="UP000239209"/>
    </source>
</evidence>
<dbReference type="GO" id="GO:0004222">
    <property type="term" value="F:metalloendopeptidase activity"/>
    <property type="evidence" value="ECO:0007669"/>
    <property type="project" value="UniProtKB-UniRule"/>
</dbReference>
<dbReference type="SUPFAM" id="SSF55486">
    <property type="entry name" value="Metalloproteases ('zincins'), catalytic domain"/>
    <property type="match status" value="1"/>
</dbReference>
<evidence type="ECO:0000256" key="4">
    <source>
        <dbReference type="ARBA" id="ARBA00022729"/>
    </source>
</evidence>
<comment type="cofactor">
    <cofactor evidence="9">
        <name>Zn(2+)</name>
        <dbReference type="ChEBI" id="CHEBI:29105"/>
    </cofactor>
</comment>
<dbReference type="Gene3D" id="3.10.170.10">
    <property type="match status" value="1"/>
</dbReference>
<dbReference type="OrthoDB" id="345880at2"/>
<dbReference type="PANTHER" id="PTHR33794">
    <property type="entry name" value="BACILLOLYSIN"/>
    <property type="match status" value="1"/>
</dbReference>
<dbReference type="Gene3D" id="1.10.390.10">
    <property type="entry name" value="Neutral Protease Domain 2"/>
    <property type="match status" value="1"/>
</dbReference>
<evidence type="ECO:0000256" key="1">
    <source>
        <dbReference type="ARBA" id="ARBA00009388"/>
    </source>
</evidence>
<dbReference type="Proteomes" id="UP000239209">
    <property type="component" value="Unassembled WGS sequence"/>
</dbReference>
<keyword evidence="2 9" id="KW-0645">Protease</keyword>
<evidence type="ECO:0000256" key="8">
    <source>
        <dbReference type="PIRSR" id="PIRSR623612-1"/>
    </source>
</evidence>
<dbReference type="AlphaFoldDB" id="A0A2T0SD31"/>
<evidence type="ECO:0000256" key="7">
    <source>
        <dbReference type="ARBA" id="ARBA00023049"/>
    </source>
</evidence>
<dbReference type="InterPro" id="IPR050728">
    <property type="entry name" value="Zinc_Metalloprotease_M4"/>
</dbReference>
<comment type="similarity">
    <text evidence="1 9">Belongs to the peptidase M4 family.</text>
</comment>
<dbReference type="CDD" id="cd09597">
    <property type="entry name" value="M4_TLP"/>
    <property type="match status" value="1"/>
</dbReference>
<comment type="caution">
    <text evidence="13">The sequence shown here is derived from an EMBL/GenBank/DDBJ whole genome shotgun (WGS) entry which is preliminary data.</text>
</comment>
<dbReference type="InterPro" id="IPR011096">
    <property type="entry name" value="FTP_domain"/>
</dbReference>
<keyword evidence="4 9" id="KW-0732">Signal</keyword>
<dbReference type="Gene3D" id="3.10.450.490">
    <property type="match status" value="1"/>
</dbReference>
<dbReference type="EMBL" id="PVZG01000003">
    <property type="protein sequence ID" value="PRY31335.1"/>
    <property type="molecule type" value="Genomic_DNA"/>
</dbReference>
<dbReference type="GO" id="GO:0006508">
    <property type="term" value="P:proteolysis"/>
    <property type="evidence" value="ECO:0007669"/>
    <property type="project" value="UniProtKB-KW"/>
</dbReference>